<reference evidence="5" key="1">
    <citation type="submission" date="2021-02" db="EMBL/GenBank/DDBJ databases">
        <title>Sulfurospirillum tamanensis sp. nov.</title>
        <authorList>
            <person name="Merkel A.Y."/>
        </authorList>
    </citation>
    <scope>NUCLEOTIDE SEQUENCE [LARGE SCALE GENOMIC DNA]</scope>
    <source>
        <strain evidence="5">T05b</strain>
    </source>
</reference>
<proteinExistence type="predicted"/>
<feature type="domain" description="CT398-like coiled coil hairpin" evidence="3">
    <location>
        <begin position="86"/>
        <end position="184"/>
    </location>
</feature>
<gene>
    <name evidence="4" type="ORF">JWV37_08680</name>
</gene>
<name>A0ABS2WT86_9BACT</name>
<dbReference type="RefSeq" id="WP_205459402.1">
    <property type="nucleotide sequence ID" value="NZ_JAFHKK010000018.1"/>
</dbReference>
<feature type="coiled-coil region" evidence="1">
    <location>
        <begin position="25"/>
        <end position="87"/>
    </location>
</feature>
<dbReference type="InterPro" id="IPR052376">
    <property type="entry name" value="Oxidative_Scav/Glycosyltrans"/>
</dbReference>
<organism evidence="4 5">
    <name type="scientific">Sulfurospirillum tamanense</name>
    <dbReference type="NCBI Taxonomy" id="2813362"/>
    <lineage>
        <taxon>Bacteria</taxon>
        <taxon>Pseudomonadati</taxon>
        <taxon>Campylobacterota</taxon>
        <taxon>Epsilonproteobacteria</taxon>
        <taxon>Campylobacterales</taxon>
        <taxon>Sulfurospirillaceae</taxon>
        <taxon>Sulfurospirillum</taxon>
    </lineage>
</organism>
<dbReference type="Pfam" id="PF02591">
    <property type="entry name" value="Zn_ribbon_9"/>
    <property type="match status" value="1"/>
</dbReference>
<evidence type="ECO:0000259" key="3">
    <source>
        <dbReference type="Pfam" id="PF24481"/>
    </source>
</evidence>
<dbReference type="Pfam" id="PF24481">
    <property type="entry name" value="CT398_CC"/>
    <property type="match status" value="1"/>
</dbReference>
<sequence>MNKYLNQLVQLSTIDQEIDDFGPRIEKIERALNGALDTKQEAQLKLDELVTQTKEAQLKRSQHELHLAELSDKIKDIAKKVGAIKSEKEQKALQLEEEICKEQCDFSNEEIERLDKIIESKNGYLEEAKAHFEAAEQKVEAAKVAIASEMESIDKERASVYAKKEQLVGQMSQKILTFYEKIRKWAKNTAVVPVRKQACYGCFMRINDKTYAAVLKGEDIVTCPHCGRILYKEAEAV</sequence>
<evidence type="ECO:0000256" key="1">
    <source>
        <dbReference type="SAM" id="Coils"/>
    </source>
</evidence>
<dbReference type="Proteomes" id="UP000703590">
    <property type="component" value="Unassembled WGS sequence"/>
</dbReference>
<comment type="caution">
    <text evidence="4">The sequence shown here is derived from an EMBL/GenBank/DDBJ whole genome shotgun (WGS) entry which is preliminary data.</text>
</comment>
<reference evidence="4 5" key="2">
    <citation type="submission" date="2021-02" db="EMBL/GenBank/DDBJ databases">
        <title>Sulfurospirillum tamanensis sp. nov.</title>
        <authorList>
            <person name="Frolova A."/>
            <person name="Merkel A."/>
            <person name="Slobodkin A."/>
        </authorList>
    </citation>
    <scope>NUCLEOTIDE SEQUENCE [LARGE SCALE GENOMIC DNA]</scope>
    <source>
        <strain evidence="4 5">T05b</strain>
    </source>
</reference>
<feature type="domain" description="C4-type zinc ribbon" evidence="2">
    <location>
        <begin position="198"/>
        <end position="230"/>
    </location>
</feature>
<accession>A0ABS2WT86</accession>
<dbReference type="InterPro" id="IPR056003">
    <property type="entry name" value="CT398_CC_hairpin"/>
</dbReference>
<evidence type="ECO:0000313" key="5">
    <source>
        <dbReference type="Proteomes" id="UP000703590"/>
    </source>
</evidence>
<keyword evidence="5" id="KW-1185">Reference proteome</keyword>
<evidence type="ECO:0000259" key="2">
    <source>
        <dbReference type="Pfam" id="PF02591"/>
    </source>
</evidence>
<protein>
    <submittedName>
        <fullName evidence="4">Zinc ribbon domain-containing protein</fullName>
    </submittedName>
</protein>
<evidence type="ECO:0000313" key="4">
    <source>
        <dbReference type="EMBL" id="MBN2964855.1"/>
    </source>
</evidence>
<dbReference type="PANTHER" id="PTHR39082:SF1">
    <property type="entry name" value="SCAVENGER RECEPTOR CLASS A MEMBER 3"/>
    <property type="match status" value="1"/>
</dbReference>
<dbReference type="InterPro" id="IPR003743">
    <property type="entry name" value="Zf-RING_7"/>
</dbReference>
<dbReference type="EMBL" id="JAFHKK010000018">
    <property type="protein sequence ID" value="MBN2964855.1"/>
    <property type="molecule type" value="Genomic_DNA"/>
</dbReference>
<dbReference type="PANTHER" id="PTHR39082">
    <property type="entry name" value="PHOSPHOLIPASE C-BETA-2-RELATED"/>
    <property type="match status" value="1"/>
</dbReference>
<dbReference type="Gene3D" id="1.10.287.1490">
    <property type="match status" value="1"/>
</dbReference>
<keyword evidence="1" id="KW-0175">Coiled coil</keyword>